<keyword evidence="2" id="KW-0547">Nucleotide-binding</keyword>
<dbReference type="SUPFAM" id="SSF52540">
    <property type="entry name" value="P-loop containing nucleoside triphosphate hydrolases"/>
    <property type="match status" value="1"/>
</dbReference>
<gene>
    <name evidence="6" type="primary">LOC111100020</name>
</gene>
<comment type="similarity">
    <text evidence="1">Belongs to the TRAFAC class TrmE-Era-EngA-EngB-Septin-like GTPase superfamily. AIG1/Toc34/Toc159-like paraseptin GTPase family. IAN subfamily.</text>
</comment>
<reference evidence="6" key="1">
    <citation type="submission" date="2025-08" db="UniProtKB">
        <authorList>
            <consortium name="RefSeq"/>
        </authorList>
    </citation>
    <scope>IDENTIFICATION</scope>
    <source>
        <tissue evidence="6">Whole sample</tissue>
    </source>
</reference>
<organism evidence="5 6">
    <name type="scientific">Crassostrea virginica</name>
    <name type="common">Eastern oyster</name>
    <dbReference type="NCBI Taxonomy" id="6565"/>
    <lineage>
        <taxon>Eukaryota</taxon>
        <taxon>Metazoa</taxon>
        <taxon>Spiralia</taxon>
        <taxon>Lophotrochozoa</taxon>
        <taxon>Mollusca</taxon>
        <taxon>Bivalvia</taxon>
        <taxon>Autobranchia</taxon>
        <taxon>Pteriomorphia</taxon>
        <taxon>Ostreida</taxon>
        <taxon>Ostreoidea</taxon>
        <taxon>Ostreidae</taxon>
        <taxon>Crassostrea</taxon>
    </lineage>
</organism>
<evidence type="ECO:0000256" key="3">
    <source>
        <dbReference type="ARBA" id="ARBA00023134"/>
    </source>
</evidence>
<dbReference type="OrthoDB" id="431287at2759"/>
<keyword evidence="5" id="KW-1185">Reference proteome</keyword>
<evidence type="ECO:0000256" key="2">
    <source>
        <dbReference type="ARBA" id="ARBA00022741"/>
    </source>
</evidence>
<dbReference type="Gene3D" id="3.40.50.300">
    <property type="entry name" value="P-loop containing nucleotide triphosphate hydrolases"/>
    <property type="match status" value="1"/>
</dbReference>
<dbReference type="GO" id="GO:0005525">
    <property type="term" value="F:GTP binding"/>
    <property type="evidence" value="ECO:0007669"/>
    <property type="project" value="UniProtKB-KW"/>
</dbReference>
<evidence type="ECO:0000259" key="4">
    <source>
        <dbReference type="PROSITE" id="PS51720"/>
    </source>
</evidence>
<evidence type="ECO:0000313" key="6">
    <source>
        <dbReference type="RefSeq" id="XP_022287296.1"/>
    </source>
</evidence>
<accession>A0A8B8A773</accession>
<dbReference type="Proteomes" id="UP000694844">
    <property type="component" value="Chromosome 6"/>
</dbReference>
<evidence type="ECO:0000256" key="1">
    <source>
        <dbReference type="ARBA" id="ARBA00008535"/>
    </source>
</evidence>
<sequence>MAASSELDYDNKVQIVLIGKTQVGKSTIGNIILGFHAFDTKLSAASVTSKTECKENDRFGKQLVVVDTPGFFHTELTEEELRNEYCKWSEHISPGIQAIVLVIQAERFTEEDEKTFKFFKTLFGDNLKDYLIVVFTHICRLEDQHMSIDQFVETIDKSSNLQKLICKSNKRYIALGNTASEEEVQNLLGMIEEIKEVNGGKYYSNELFKRAQEVNSNSIGSRISGICTGILNWGSKKLSN</sequence>
<dbReference type="AlphaFoldDB" id="A0A8B8A773"/>
<dbReference type="InterPro" id="IPR045058">
    <property type="entry name" value="GIMA/IAN/Toc"/>
</dbReference>
<dbReference type="GeneID" id="111100020"/>
<proteinExistence type="inferred from homology"/>
<dbReference type="RefSeq" id="XP_022287296.1">
    <property type="nucleotide sequence ID" value="XM_022431588.1"/>
</dbReference>
<dbReference type="InterPro" id="IPR027417">
    <property type="entry name" value="P-loop_NTPase"/>
</dbReference>
<dbReference type="PANTHER" id="PTHR10903:SF184">
    <property type="entry name" value="GTP-BINDING PROTEIN A"/>
    <property type="match status" value="1"/>
</dbReference>
<dbReference type="PANTHER" id="PTHR10903">
    <property type="entry name" value="GTPASE, IMAP FAMILY MEMBER-RELATED"/>
    <property type="match status" value="1"/>
</dbReference>
<evidence type="ECO:0000313" key="5">
    <source>
        <dbReference type="Proteomes" id="UP000694844"/>
    </source>
</evidence>
<dbReference type="InterPro" id="IPR006703">
    <property type="entry name" value="G_AIG1"/>
</dbReference>
<dbReference type="FunFam" id="3.40.50.300:FF:000366">
    <property type="entry name" value="GTPase, IMAP family member 2"/>
    <property type="match status" value="1"/>
</dbReference>
<name>A0A8B8A773_CRAVI</name>
<feature type="domain" description="AIG1-type G" evidence="4">
    <location>
        <begin position="10"/>
        <end position="212"/>
    </location>
</feature>
<dbReference type="Pfam" id="PF04548">
    <property type="entry name" value="AIG1"/>
    <property type="match status" value="1"/>
</dbReference>
<dbReference type="PROSITE" id="PS51720">
    <property type="entry name" value="G_AIG1"/>
    <property type="match status" value="1"/>
</dbReference>
<keyword evidence="3" id="KW-0342">GTP-binding</keyword>
<protein>
    <submittedName>
        <fullName evidence="6">GTPase IMAP family member 7-like isoform X2</fullName>
    </submittedName>
</protein>